<reference evidence="2 3" key="1">
    <citation type="journal article" date="2008" name="Chem. Biol. Interact.">
        <title>Extending the Bacillus cereus group genomics to putative food-borne pathogens of different toxicity.</title>
        <authorList>
            <person name="Lapidus A."/>
            <person name="Goltsman E."/>
            <person name="Auger S."/>
            <person name="Galleron N."/>
            <person name="Segurens B."/>
            <person name="Dossat C."/>
            <person name="Land M.L."/>
            <person name="Broussolle V."/>
            <person name="Brillard J."/>
            <person name="Guinebretiere M.H."/>
            <person name="Sanchis V."/>
            <person name="Nguen-The C."/>
            <person name="Lereclus D."/>
            <person name="Richardson P."/>
            <person name="Wincker P."/>
            <person name="Weissenbach J."/>
            <person name="Ehrlich S.D."/>
            <person name="Sorokin A."/>
        </authorList>
    </citation>
    <scope>NUCLEOTIDE SEQUENCE [LARGE SCALE GENOMIC DNA]</scope>
    <source>
        <strain evidence="2 3">KBAB4</strain>
    </source>
</reference>
<accession>A9VT37</accession>
<dbReference type="AlphaFoldDB" id="A9VT37"/>
<dbReference type="KEGG" id="bwe:BcerKBAB4_3622"/>
<sequence length="203" mass="23871">MSLTQIFDVLKLTFAVAVVSLILKTWVMIKASELERIFFSQEKNLMINLVRLIFIAIILTPLSIWYLSYGSNISINNVRNEEIIFLLIMSLLLSIFAAFQLVYPFFSDPLGKDAYYIVLPDQTKAYLIKSLNRNEILAYTHPRFEEINRDKNTPEKNQIIILKKDDVKTQRIFRIRYKKSFIESLKIKITDLKNKRNNQQTNN</sequence>
<evidence type="ECO:0000256" key="1">
    <source>
        <dbReference type="SAM" id="Phobius"/>
    </source>
</evidence>
<organism evidence="2 3">
    <name type="scientific">Bacillus mycoides (strain KBAB4)</name>
    <name type="common">Bacillus weihenstephanensis</name>
    <dbReference type="NCBI Taxonomy" id="315730"/>
    <lineage>
        <taxon>Bacteria</taxon>
        <taxon>Bacillati</taxon>
        <taxon>Bacillota</taxon>
        <taxon>Bacilli</taxon>
        <taxon>Bacillales</taxon>
        <taxon>Bacillaceae</taxon>
        <taxon>Bacillus</taxon>
        <taxon>Bacillus cereus group</taxon>
    </lineage>
</organism>
<feature type="transmembrane region" description="Helical" evidence="1">
    <location>
        <begin position="49"/>
        <end position="68"/>
    </location>
</feature>
<keyword evidence="1" id="KW-1133">Transmembrane helix</keyword>
<proteinExistence type="predicted"/>
<gene>
    <name evidence="2" type="ordered locus">BcerKBAB4_3622</name>
</gene>
<name>A9VT37_BACMK</name>
<dbReference type="EMBL" id="CP000903">
    <property type="protein sequence ID" value="ABY44793.1"/>
    <property type="molecule type" value="Genomic_DNA"/>
</dbReference>
<evidence type="ECO:0000313" key="2">
    <source>
        <dbReference type="EMBL" id="ABY44793.1"/>
    </source>
</evidence>
<dbReference type="Proteomes" id="UP000002154">
    <property type="component" value="Chromosome"/>
</dbReference>
<feature type="transmembrane region" description="Helical" evidence="1">
    <location>
        <begin position="12"/>
        <end position="29"/>
    </location>
</feature>
<evidence type="ECO:0000313" key="3">
    <source>
        <dbReference type="Proteomes" id="UP000002154"/>
    </source>
</evidence>
<feature type="transmembrane region" description="Helical" evidence="1">
    <location>
        <begin position="83"/>
        <end position="106"/>
    </location>
</feature>
<keyword evidence="1" id="KW-0472">Membrane</keyword>
<protein>
    <submittedName>
        <fullName evidence="2">Uncharacterized protein</fullName>
    </submittedName>
</protein>
<dbReference type="HOGENOM" id="CLU_1346710_0_0_9"/>
<keyword evidence="1" id="KW-0812">Transmembrane</keyword>
<dbReference type="RefSeq" id="WP_012261581.1">
    <property type="nucleotide sequence ID" value="NC_010184.1"/>
</dbReference>